<dbReference type="GO" id="GO:0016020">
    <property type="term" value="C:membrane"/>
    <property type="evidence" value="ECO:0007669"/>
    <property type="project" value="TreeGrafter"/>
</dbReference>
<evidence type="ECO:0000313" key="3">
    <source>
        <dbReference type="Proteomes" id="UP000807504"/>
    </source>
</evidence>
<reference evidence="2" key="2">
    <citation type="submission" date="2020-06" db="EMBL/GenBank/DDBJ databases">
        <authorList>
            <person name="Sheffer M."/>
        </authorList>
    </citation>
    <scope>NUCLEOTIDE SEQUENCE</scope>
</reference>
<dbReference type="PRINTS" id="PR00180">
    <property type="entry name" value="CRETINALDHBP"/>
</dbReference>
<dbReference type="SMART" id="SM01100">
    <property type="entry name" value="CRAL_TRIO_N"/>
    <property type="match status" value="1"/>
</dbReference>
<evidence type="ECO:0000259" key="1">
    <source>
        <dbReference type="PROSITE" id="PS50191"/>
    </source>
</evidence>
<dbReference type="EMBL" id="JABXBU010002072">
    <property type="protein sequence ID" value="KAF8778817.1"/>
    <property type="molecule type" value="Genomic_DNA"/>
</dbReference>
<dbReference type="AlphaFoldDB" id="A0A8T0ESU0"/>
<dbReference type="Proteomes" id="UP000807504">
    <property type="component" value="Unassembled WGS sequence"/>
</dbReference>
<dbReference type="SMART" id="SM00516">
    <property type="entry name" value="SEC14"/>
    <property type="match status" value="1"/>
</dbReference>
<dbReference type="Gene3D" id="1.10.8.20">
    <property type="entry name" value="N-terminal domain of phosphatidylinositol transfer protein sec14p"/>
    <property type="match status" value="1"/>
</dbReference>
<dbReference type="PANTHER" id="PTHR10174:SF130">
    <property type="entry name" value="ALPHA-TOCOPHEROL TRANSFER PROTEIN-LIKE"/>
    <property type="match status" value="1"/>
</dbReference>
<dbReference type="SUPFAM" id="SSF52087">
    <property type="entry name" value="CRAL/TRIO domain"/>
    <property type="match status" value="1"/>
</dbReference>
<dbReference type="CDD" id="cd00170">
    <property type="entry name" value="SEC14"/>
    <property type="match status" value="1"/>
</dbReference>
<protein>
    <submittedName>
        <fullName evidence="2">Alpha-tocopherol transfer protein-like like protein</fullName>
    </submittedName>
</protein>
<gene>
    <name evidence="2" type="ORF">HNY73_015504</name>
</gene>
<reference evidence="2" key="1">
    <citation type="journal article" date="2020" name="bioRxiv">
        <title>Chromosome-level reference genome of the European wasp spider Argiope bruennichi: a resource for studies on range expansion and evolutionary adaptation.</title>
        <authorList>
            <person name="Sheffer M.M."/>
            <person name="Hoppe A."/>
            <person name="Krehenwinkel H."/>
            <person name="Uhl G."/>
            <person name="Kuss A.W."/>
            <person name="Jensen L."/>
            <person name="Jensen C."/>
            <person name="Gillespie R.G."/>
            <person name="Hoff K.J."/>
            <person name="Prost S."/>
        </authorList>
    </citation>
    <scope>NUCLEOTIDE SEQUENCE</scope>
</reference>
<dbReference type="OMA" id="YQICGSI"/>
<dbReference type="SUPFAM" id="SSF46938">
    <property type="entry name" value="CRAL/TRIO N-terminal domain"/>
    <property type="match status" value="1"/>
</dbReference>
<dbReference type="GO" id="GO:1902936">
    <property type="term" value="F:phosphatidylinositol bisphosphate binding"/>
    <property type="evidence" value="ECO:0007669"/>
    <property type="project" value="TreeGrafter"/>
</dbReference>
<dbReference type="OrthoDB" id="1434354at2759"/>
<keyword evidence="3" id="KW-1185">Reference proteome</keyword>
<evidence type="ECO:0000313" key="2">
    <source>
        <dbReference type="EMBL" id="KAF8778817.1"/>
    </source>
</evidence>
<feature type="domain" description="CRAL-TRIO" evidence="1">
    <location>
        <begin position="107"/>
        <end position="269"/>
    </location>
</feature>
<dbReference type="PROSITE" id="PS50191">
    <property type="entry name" value="CRAL_TRIO"/>
    <property type="match status" value="1"/>
</dbReference>
<dbReference type="InterPro" id="IPR011074">
    <property type="entry name" value="CRAL/TRIO_N_dom"/>
</dbReference>
<name>A0A8T0ESU0_ARGBR</name>
<dbReference type="PANTHER" id="PTHR10174">
    <property type="entry name" value="ALPHA-TOCOPHEROL TRANSFER PROTEIN-RELATED"/>
    <property type="match status" value="1"/>
</dbReference>
<sequence length="319" mass="36581">MALYNRSVGGGTDINDTFDNSSLSQELLEKAERELMEKPSWRDRDIQALRDMIVDDPDLVSRSDDAFLLRFLRARKFDYSRSFTLLQNYYMMRVKHANIFKDFTPTALKHVHQLNLQGFLPFRDPEGRAIFVFRGGLWDPSLCSADDLFRANVICLEKQIDDPLTQINGVVAILDMKSLGFHHVRHFSPSHALKVVSLVQDSFPARFKAVHIVNEPALFDLVLTIVKPLISEKLKKRIYTHGSNMKTLHSHIPTDILPSEFGGLLGPFNNKAFIEKLAEEEETFIQSQMYGYISQIAEKGVKKTVSLETFSPYRRVCIR</sequence>
<dbReference type="InterPro" id="IPR036273">
    <property type="entry name" value="CRAL/TRIO_N_dom_sf"/>
</dbReference>
<dbReference type="InterPro" id="IPR001251">
    <property type="entry name" value="CRAL-TRIO_dom"/>
</dbReference>
<dbReference type="InterPro" id="IPR036865">
    <property type="entry name" value="CRAL-TRIO_dom_sf"/>
</dbReference>
<dbReference type="Pfam" id="PF00650">
    <property type="entry name" value="CRAL_TRIO"/>
    <property type="match status" value="1"/>
</dbReference>
<organism evidence="2 3">
    <name type="scientific">Argiope bruennichi</name>
    <name type="common">Wasp spider</name>
    <name type="synonym">Aranea bruennichi</name>
    <dbReference type="NCBI Taxonomy" id="94029"/>
    <lineage>
        <taxon>Eukaryota</taxon>
        <taxon>Metazoa</taxon>
        <taxon>Ecdysozoa</taxon>
        <taxon>Arthropoda</taxon>
        <taxon>Chelicerata</taxon>
        <taxon>Arachnida</taxon>
        <taxon>Araneae</taxon>
        <taxon>Araneomorphae</taxon>
        <taxon>Entelegynae</taxon>
        <taxon>Araneoidea</taxon>
        <taxon>Araneidae</taxon>
        <taxon>Argiope</taxon>
    </lineage>
</organism>
<dbReference type="Gene3D" id="1.20.5.1200">
    <property type="entry name" value="Alpha-tocopherol transfer"/>
    <property type="match status" value="1"/>
</dbReference>
<dbReference type="Pfam" id="PF03765">
    <property type="entry name" value="CRAL_TRIO_N"/>
    <property type="match status" value="1"/>
</dbReference>
<dbReference type="Gene3D" id="3.40.525.10">
    <property type="entry name" value="CRAL-TRIO lipid binding domain"/>
    <property type="match status" value="1"/>
</dbReference>
<proteinExistence type="predicted"/>
<comment type="caution">
    <text evidence="2">The sequence shown here is derived from an EMBL/GenBank/DDBJ whole genome shotgun (WGS) entry which is preliminary data.</text>
</comment>
<accession>A0A8T0ESU0</accession>